<sequence length="192" mass="21189">MLRKLYDWTIEKAQSPASEKWLGAISFAESSFFPIPIDIMLIPMILADRLKAWRLATITLVTSVLGGVAGYLIGMFLFETIGQPIIEFYGYGAQFEAFRGYYTDYGILIVLVAGFTPIPFKVVTIASGVVGLNPLVFVGASIPARGARFYLVAALLWKFGDPIRDFIEKRLGLVTTAFMVLGILGFVALKYL</sequence>
<dbReference type="GO" id="GO:0005886">
    <property type="term" value="C:plasma membrane"/>
    <property type="evidence" value="ECO:0007669"/>
    <property type="project" value="TreeGrafter"/>
</dbReference>
<keyword evidence="1" id="KW-1133">Transmembrane helix</keyword>
<dbReference type="InterPro" id="IPR051311">
    <property type="entry name" value="DedA_domain"/>
</dbReference>
<dbReference type="RefSeq" id="WP_068301763.1">
    <property type="nucleotide sequence ID" value="NZ_FNAK01000003.1"/>
</dbReference>
<dbReference type="PANTHER" id="PTHR42709">
    <property type="entry name" value="ALKALINE PHOSPHATASE LIKE PROTEIN"/>
    <property type="match status" value="1"/>
</dbReference>
<feature type="transmembrane region" description="Helical" evidence="1">
    <location>
        <begin position="52"/>
        <end position="78"/>
    </location>
</feature>
<feature type="transmembrane region" description="Helical" evidence="1">
    <location>
        <begin position="21"/>
        <end position="46"/>
    </location>
</feature>
<dbReference type="Proteomes" id="UP000183685">
    <property type="component" value="Unassembled WGS sequence"/>
</dbReference>
<organism evidence="2 3">
    <name type="scientific">Kordiimonas lacus</name>
    <dbReference type="NCBI Taxonomy" id="637679"/>
    <lineage>
        <taxon>Bacteria</taxon>
        <taxon>Pseudomonadati</taxon>
        <taxon>Pseudomonadota</taxon>
        <taxon>Alphaproteobacteria</taxon>
        <taxon>Kordiimonadales</taxon>
        <taxon>Kordiimonadaceae</taxon>
        <taxon>Kordiimonas</taxon>
    </lineage>
</organism>
<accession>A0A1G6XTD7</accession>
<protein>
    <submittedName>
        <fullName evidence="2">Membrane protein YqaA, SNARE-associated domain</fullName>
    </submittedName>
</protein>
<reference evidence="2 3" key="1">
    <citation type="submission" date="2016-10" db="EMBL/GenBank/DDBJ databases">
        <authorList>
            <person name="de Groot N.N."/>
        </authorList>
    </citation>
    <scope>NUCLEOTIDE SEQUENCE [LARGE SCALE GENOMIC DNA]</scope>
    <source>
        <strain evidence="2 3">CGMCC 1.9109</strain>
    </source>
</reference>
<keyword evidence="3" id="KW-1185">Reference proteome</keyword>
<evidence type="ECO:0000313" key="2">
    <source>
        <dbReference type="EMBL" id="SDD81241.1"/>
    </source>
</evidence>
<dbReference type="PANTHER" id="PTHR42709:SF11">
    <property type="entry name" value="DEDA FAMILY PROTEIN"/>
    <property type="match status" value="1"/>
</dbReference>
<feature type="transmembrane region" description="Helical" evidence="1">
    <location>
        <begin position="171"/>
        <end position="189"/>
    </location>
</feature>
<proteinExistence type="predicted"/>
<dbReference type="OrthoDB" id="9810270at2"/>
<evidence type="ECO:0000313" key="3">
    <source>
        <dbReference type="Proteomes" id="UP000183685"/>
    </source>
</evidence>
<feature type="transmembrane region" description="Helical" evidence="1">
    <location>
        <begin position="105"/>
        <end position="129"/>
    </location>
</feature>
<feature type="transmembrane region" description="Helical" evidence="1">
    <location>
        <begin position="135"/>
        <end position="159"/>
    </location>
</feature>
<dbReference type="AlphaFoldDB" id="A0A1G6XTD7"/>
<keyword evidence="1" id="KW-0472">Membrane</keyword>
<dbReference type="STRING" id="637679.GCA_001550055_01031"/>
<name>A0A1G6XTD7_9PROT</name>
<keyword evidence="1" id="KW-0812">Transmembrane</keyword>
<gene>
    <name evidence="2" type="ORF">SAMN04488071_1350</name>
</gene>
<dbReference type="EMBL" id="FNAK01000003">
    <property type="protein sequence ID" value="SDD81241.1"/>
    <property type="molecule type" value="Genomic_DNA"/>
</dbReference>
<evidence type="ECO:0000256" key="1">
    <source>
        <dbReference type="SAM" id="Phobius"/>
    </source>
</evidence>